<name>A0A268ERN8_9BACL</name>
<dbReference type="Pfam" id="PF21254">
    <property type="entry name" value="AGA-YXIM_GBD"/>
    <property type="match status" value="1"/>
</dbReference>
<gene>
    <name evidence="5" type="ORF">CHH67_14215</name>
</gene>
<sequence>MEPVVQVWQFDFGAVKAAAEGYIPVSADTRYEEAAGYGFTNAGSVTNISRDEETGLRCTSLIPVNASFRIDVPDGNYRIDLLIGDARFETETSVRGEEGQLLLHRLHTPAGHFERYSFAVQAVDGTIILTFSGRAPRIAALEVRSVPSSSIYIAGDSTVTNQPAEMYPYAGWGQMLPLYIKPDLVVRNFALSGRSSRSFITEGVLDRIVKRLKPNDYVLIQFGHNDQKLDEARHTDPFTTYKEHLKVYIDACRERKATTVLITPVHRRHFDSEGTLIDTHGDYIAAVRQLAEEEQVPLVDLAAMSAELFARLGPEGTKSIFMWGAPGEFIRFPDGVRDDTHFQEWGAIRLAELVAQGLKQQQLEQLHMYLK</sequence>
<feature type="domain" description="SGNH hydrolase-type esterase" evidence="3">
    <location>
        <begin position="155"/>
        <end position="306"/>
    </location>
</feature>
<keyword evidence="2" id="KW-0378">Hydrolase</keyword>
<dbReference type="SUPFAM" id="SSF49785">
    <property type="entry name" value="Galactose-binding domain-like"/>
    <property type="match status" value="1"/>
</dbReference>
<dbReference type="Pfam" id="PF13472">
    <property type="entry name" value="Lipase_GDSL_2"/>
    <property type="match status" value="1"/>
</dbReference>
<dbReference type="InterPro" id="IPR037459">
    <property type="entry name" value="RhgT-like"/>
</dbReference>
<evidence type="ECO:0000313" key="5">
    <source>
        <dbReference type="EMBL" id="PAD75793.1"/>
    </source>
</evidence>
<evidence type="ECO:0000259" key="4">
    <source>
        <dbReference type="Pfam" id="PF21254"/>
    </source>
</evidence>
<dbReference type="AlphaFoldDB" id="A0A268ERN8"/>
<feature type="domain" description="Beta-agarase/YXIM esterase-like galactose-binding" evidence="4">
    <location>
        <begin position="8"/>
        <end position="100"/>
    </location>
</feature>
<comment type="similarity">
    <text evidence="1">Belongs to the 'GDSL' lipolytic enzyme family.</text>
</comment>
<comment type="caution">
    <text evidence="5">The sequence shown here is derived from an EMBL/GenBank/DDBJ whole genome shotgun (WGS) entry which is preliminary data.</text>
</comment>
<dbReference type="InterPro" id="IPR036514">
    <property type="entry name" value="SGNH_hydro_sf"/>
</dbReference>
<dbReference type="Gene3D" id="2.60.120.430">
    <property type="entry name" value="Galactose-binding lectin"/>
    <property type="match status" value="1"/>
</dbReference>
<proteinExistence type="inferred from homology"/>
<accession>A0A268ERN8</accession>
<evidence type="ECO:0000259" key="3">
    <source>
        <dbReference type="Pfam" id="PF13472"/>
    </source>
</evidence>
<dbReference type="PANTHER" id="PTHR43695:SF1">
    <property type="entry name" value="RHAMNOGALACTURONAN ACETYLESTERASE"/>
    <property type="match status" value="1"/>
</dbReference>
<dbReference type="InterPro" id="IPR013830">
    <property type="entry name" value="SGNH_hydro"/>
</dbReference>
<dbReference type="CDD" id="cd01821">
    <property type="entry name" value="Rhamnogalacturan_acetylesterase_like"/>
    <property type="match status" value="1"/>
</dbReference>
<evidence type="ECO:0000256" key="1">
    <source>
        <dbReference type="ARBA" id="ARBA00008668"/>
    </source>
</evidence>
<dbReference type="InterPro" id="IPR008979">
    <property type="entry name" value="Galactose-bd-like_sf"/>
</dbReference>
<dbReference type="Proteomes" id="UP000215596">
    <property type="component" value="Unassembled WGS sequence"/>
</dbReference>
<organism evidence="5 6">
    <name type="scientific">Paenibacillus campinasensis</name>
    <dbReference type="NCBI Taxonomy" id="66347"/>
    <lineage>
        <taxon>Bacteria</taxon>
        <taxon>Bacillati</taxon>
        <taxon>Bacillota</taxon>
        <taxon>Bacilli</taxon>
        <taxon>Bacillales</taxon>
        <taxon>Paenibacillaceae</taxon>
        <taxon>Paenibacillus</taxon>
    </lineage>
</organism>
<evidence type="ECO:0000256" key="2">
    <source>
        <dbReference type="ARBA" id="ARBA00022801"/>
    </source>
</evidence>
<reference evidence="5 6" key="1">
    <citation type="submission" date="2017-07" db="EMBL/GenBank/DDBJ databases">
        <title>Isolation and whole genome analysis of endospore-forming bacteria from heroin.</title>
        <authorList>
            <person name="Kalinowski J."/>
            <person name="Ahrens B."/>
            <person name="Al-Dilaimi A."/>
            <person name="Winkler A."/>
            <person name="Wibberg D."/>
            <person name="Schleenbecker U."/>
            <person name="Ruckert C."/>
            <person name="Wolfel R."/>
            <person name="Grass G."/>
        </authorList>
    </citation>
    <scope>NUCLEOTIDE SEQUENCE [LARGE SCALE GENOMIC DNA]</scope>
    <source>
        <strain evidence="5 6">7537-G1</strain>
    </source>
</reference>
<dbReference type="EMBL" id="NPBY01000044">
    <property type="protein sequence ID" value="PAD75793.1"/>
    <property type="molecule type" value="Genomic_DNA"/>
</dbReference>
<protein>
    <submittedName>
        <fullName evidence="5">GDSL family lipase</fullName>
    </submittedName>
</protein>
<dbReference type="InterPro" id="IPR049033">
    <property type="entry name" value="AGA-YXIM_GBD"/>
</dbReference>
<dbReference type="Gene3D" id="3.40.50.1110">
    <property type="entry name" value="SGNH hydrolase"/>
    <property type="match status" value="1"/>
</dbReference>
<dbReference type="OrthoDB" id="9807041at2"/>
<dbReference type="RefSeq" id="WP_095265856.1">
    <property type="nucleotide sequence ID" value="NZ_NPBY01000044.1"/>
</dbReference>
<evidence type="ECO:0000313" key="6">
    <source>
        <dbReference type="Proteomes" id="UP000215596"/>
    </source>
</evidence>
<dbReference type="GO" id="GO:0016787">
    <property type="term" value="F:hydrolase activity"/>
    <property type="evidence" value="ECO:0007669"/>
    <property type="project" value="UniProtKB-KW"/>
</dbReference>
<dbReference type="PANTHER" id="PTHR43695">
    <property type="entry name" value="PUTATIVE (AFU_ORTHOLOGUE AFUA_2G17250)-RELATED"/>
    <property type="match status" value="1"/>
</dbReference>
<dbReference type="SUPFAM" id="SSF52266">
    <property type="entry name" value="SGNH hydrolase"/>
    <property type="match status" value="1"/>
</dbReference>